<dbReference type="EMBL" id="JAUDFV010000153">
    <property type="protein sequence ID" value="KAL2717142.1"/>
    <property type="molecule type" value="Genomic_DNA"/>
</dbReference>
<evidence type="ECO:0000313" key="2">
    <source>
        <dbReference type="EMBL" id="KAL2717142.1"/>
    </source>
</evidence>
<dbReference type="Proteomes" id="UP001607302">
    <property type="component" value="Unassembled WGS sequence"/>
</dbReference>
<keyword evidence="3" id="KW-1185">Reference proteome</keyword>
<sequence>MNVWKSWIACLDDRTQAWKSYITLSRSISGRHIYTIFIGRCVASFCIYYTVYLVREYIVNPSDYFLNYFLFARFHRGRLVSLRRLQSFPVITELHSVFC</sequence>
<keyword evidence="1" id="KW-0812">Transmembrane</keyword>
<protein>
    <submittedName>
        <fullName evidence="2">Uncharacterized protein</fullName>
    </submittedName>
</protein>
<evidence type="ECO:0000313" key="3">
    <source>
        <dbReference type="Proteomes" id="UP001607302"/>
    </source>
</evidence>
<keyword evidence="1" id="KW-0472">Membrane</keyword>
<feature type="transmembrane region" description="Helical" evidence="1">
    <location>
        <begin position="33"/>
        <end position="51"/>
    </location>
</feature>
<evidence type="ECO:0000256" key="1">
    <source>
        <dbReference type="SAM" id="Phobius"/>
    </source>
</evidence>
<organism evidence="2 3">
    <name type="scientific">Vespula squamosa</name>
    <name type="common">Southern yellow jacket</name>
    <name type="synonym">Wasp</name>
    <dbReference type="NCBI Taxonomy" id="30214"/>
    <lineage>
        <taxon>Eukaryota</taxon>
        <taxon>Metazoa</taxon>
        <taxon>Ecdysozoa</taxon>
        <taxon>Arthropoda</taxon>
        <taxon>Hexapoda</taxon>
        <taxon>Insecta</taxon>
        <taxon>Pterygota</taxon>
        <taxon>Neoptera</taxon>
        <taxon>Endopterygota</taxon>
        <taxon>Hymenoptera</taxon>
        <taxon>Apocrita</taxon>
        <taxon>Aculeata</taxon>
        <taxon>Vespoidea</taxon>
        <taxon>Vespidae</taxon>
        <taxon>Vespinae</taxon>
        <taxon>Vespula</taxon>
    </lineage>
</organism>
<gene>
    <name evidence="2" type="ORF">V1478_012842</name>
</gene>
<proteinExistence type="predicted"/>
<keyword evidence="1" id="KW-1133">Transmembrane helix</keyword>
<comment type="caution">
    <text evidence="2">The sequence shown here is derived from an EMBL/GenBank/DDBJ whole genome shotgun (WGS) entry which is preliminary data.</text>
</comment>
<name>A0ABD2AA03_VESSQ</name>
<accession>A0ABD2AA03</accession>
<reference evidence="2 3" key="1">
    <citation type="journal article" date="2024" name="Ann. Entomol. Soc. Am.">
        <title>Genomic analyses of the southern and eastern yellowjacket wasps (Hymenoptera: Vespidae) reveal evolutionary signatures of social life.</title>
        <authorList>
            <person name="Catto M.A."/>
            <person name="Caine P.B."/>
            <person name="Orr S.E."/>
            <person name="Hunt B.G."/>
            <person name="Goodisman M.A.D."/>
        </authorList>
    </citation>
    <scope>NUCLEOTIDE SEQUENCE [LARGE SCALE GENOMIC DNA]</scope>
    <source>
        <strain evidence="2">233</strain>
        <tissue evidence="2">Head and thorax</tissue>
    </source>
</reference>
<dbReference type="AlphaFoldDB" id="A0ABD2AA03"/>